<organism evidence="1 2">
    <name type="scientific">Tumebacillus permanentifrigoris</name>
    <dbReference type="NCBI Taxonomy" id="378543"/>
    <lineage>
        <taxon>Bacteria</taxon>
        <taxon>Bacillati</taxon>
        <taxon>Bacillota</taxon>
        <taxon>Bacilli</taxon>
        <taxon>Bacillales</taxon>
        <taxon>Alicyclobacillaceae</taxon>
        <taxon>Tumebacillus</taxon>
    </lineage>
</organism>
<dbReference type="RefSeq" id="WP_109687909.1">
    <property type="nucleotide sequence ID" value="NZ_QGGL01000005.1"/>
</dbReference>
<dbReference type="InterPro" id="IPR003749">
    <property type="entry name" value="ThiS/MoaD-like"/>
</dbReference>
<proteinExistence type="predicted"/>
<accession>A0A316DAA1</accession>
<dbReference type="InterPro" id="IPR012675">
    <property type="entry name" value="Beta-grasp_dom_sf"/>
</dbReference>
<protein>
    <submittedName>
        <fullName evidence="1">Sulfur carrier protein</fullName>
    </submittedName>
</protein>
<dbReference type="EMBL" id="QGGL01000005">
    <property type="protein sequence ID" value="PWK14421.1"/>
    <property type="molecule type" value="Genomic_DNA"/>
</dbReference>
<keyword evidence="2" id="KW-1185">Reference proteome</keyword>
<evidence type="ECO:0000313" key="1">
    <source>
        <dbReference type="EMBL" id="PWK14421.1"/>
    </source>
</evidence>
<dbReference type="PANTHER" id="PTHR34472:SF1">
    <property type="entry name" value="SULFUR CARRIER PROTEIN THIS"/>
    <property type="match status" value="1"/>
</dbReference>
<sequence length="67" mass="7506">MKLIINGQEREIDHAQTLADVVAHFNLNERIVVIEHNLNIIPRELYTETVVVAGDKIEIVHFVGGGC</sequence>
<dbReference type="NCBIfam" id="TIGR01683">
    <property type="entry name" value="thiS"/>
    <property type="match status" value="1"/>
</dbReference>
<dbReference type="Pfam" id="PF02597">
    <property type="entry name" value="ThiS"/>
    <property type="match status" value="1"/>
</dbReference>
<dbReference type="CDD" id="cd00565">
    <property type="entry name" value="Ubl_ThiS"/>
    <property type="match status" value="1"/>
</dbReference>
<dbReference type="SUPFAM" id="SSF54285">
    <property type="entry name" value="MoaD/ThiS"/>
    <property type="match status" value="1"/>
</dbReference>
<dbReference type="AlphaFoldDB" id="A0A316DAA1"/>
<gene>
    <name evidence="1" type="ORF">C7459_105179</name>
</gene>
<evidence type="ECO:0000313" key="2">
    <source>
        <dbReference type="Proteomes" id="UP000245634"/>
    </source>
</evidence>
<dbReference type="InterPro" id="IPR016155">
    <property type="entry name" value="Mopterin_synth/thiamin_S_b"/>
</dbReference>
<dbReference type="Gene3D" id="3.10.20.30">
    <property type="match status" value="1"/>
</dbReference>
<comment type="caution">
    <text evidence="1">The sequence shown here is derived from an EMBL/GenBank/DDBJ whole genome shotgun (WGS) entry which is preliminary data.</text>
</comment>
<name>A0A316DAA1_9BACL</name>
<dbReference type="Proteomes" id="UP000245634">
    <property type="component" value="Unassembled WGS sequence"/>
</dbReference>
<dbReference type="PANTHER" id="PTHR34472">
    <property type="entry name" value="SULFUR CARRIER PROTEIN THIS"/>
    <property type="match status" value="1"/>
</dbReference>
<dbReference type="OrthoDB" id="9798559at2"/>
<dbReference type="InterPro" id="IPR010035">
    <property type="entry name" value="Thi_S"/>
</dbReference>
<reference evidence="1 2" key="1">
    <citation type="submission" date="2018-05" db="EMBL/GenBank/DDBJ databases">
        <title>Genomic Encyclopedia of Type Strains, Phase IV (KMG-IV): sequencing the most valuable type-strain genomes for metagenomic binning, comparative biology and taxonomic classification.</title>
        <authorList>
            <person name="Goeker M."/>
        </authorList>
    </citation>
    <scope>NUCLEOTIDE SEQUENCE [LARGE SCALE GENOMIC DNA]</scope>
    <source>
        <strain evidence="1 2">DSM 18773</strain>
    </source>
</reference>